<reference evidence="7 8" key="1">
    <citation type="submission" date="2020-10" db="EMBL/GenBank/DDBJ databases">
        <title>Pygocentrus nattereri (red-bellied piranha) genome, fPygNat1, primary haplotype.</title>
        <authorList>
            <person name="Myers G."/>
            <person name="Meyer A."/>
            <person name="Karagic N."/>
            <person name="Pippel M."/>
            <person name="Winkler S."/>
            <person name="Tracey A."/>
            <person name="Wood J."/>
            <person name="Formenti G."/>
            <person name="Howe K."/>
            <person name="Fedrigo O."/>
            <person name="Jarvis E.D."/>
        </authorList>
    </citation>
    <scope>NUCLEOTIDE SEQUENCE [LARGE SCALE GENOMIC DNA]</scope>
</reference>
<dbReference type="Ensembl" id="ENSPNAT00000014592.2">
    <property type="protein sequence ID" value="ENSPNAP00000028427.1"/>
    <property type="gene ID" value="ENSPNAG00000014129.2"/>
</dbReference>
<dbReference type="PANTHER" id="PTHR24232:SF96">
    <property type="entry name" value="PSYCHOSINE RECEPTOR-LIKE"/>
    <property type="match status" value="1"/>
</dbReference>
<keyword evidence="3" id="KW-0675">Receptor</keyword>
<keyword evidence="6" id="KW-0472">Membrane</keyword>
<reference evidence="7" key="3">
    <citation type="submission" date="2025-09" db="UniProtKB">
        <authorList>
            <consortium name="Ensembl"/>
        </authorList>
    </citation>
    <scope>IDENTIFICATION</scope>
</reference>
<dbReference type="GeneTree" id="ENSGT00940000164014"/>
<dbReference type="OMA" id="AIWANYT"/>
<keyword evidence="5" id="KW-0807">Transducer</keyword>
<evidence type="ECO:0000256" key="1">
    <source>
        <dbReference type="ARBA" id="ARBA00004141"/>
    </source>
</evidence>
<feature type="transmembrane region" description="Helical" evidence="6">
    <location>
        <begin position="13"/>
        <end position="33"/>
    </location>
</feature>
<dbReference type="Proteomes" id="UP001501920">
    <property type="component" value="Chromosome 5"/>
</dbReference>
<dbReference type="Gene3D" id="1.20.1070.10">
    <property type="entry name" value="Rhodopsin 7-helix transmembrane proteins"/>
    <property type="match status" value="2"/>
</dbReference>
<dbReference type="AlphaFoldDB" id="A0A3B4DVJ7"/>
<evidence type="ECO:0000256" key="4">
    <source>
        <dbReference type="ARBA" id="ARBA00023180"/>
    </source>
</evidence>
<feature type="transmembrane region" description="Helical" evidence="6">
    <location>
        <begin position="120"/>
        <end position="142"/>
    </location>
</feature>
<reference evidence="7" key="2">
    <citation type="submission" date="2025-08" db="UniProtKB">
        <authorList>
            <consortium name="Ensembl"/>
        </authorList>
    </citation>
    <scope>IDENTIFICATION</scope>
</reference>
<dbReference type="SUPFAM" id="SSF81321">
    <property type="entry name" value="Family A G protein-coupled receptor-like"/>
    <property type="match status" value="1"/>
</dbReference>
<evidence type="ECO:0000256" key="2">
    <source>
        <dbReference type="ARBA" id="ARBA00023040"/>
    </source>
</evidence>
<organism evidence="7 8">
    <name type="scientific">Pygocentrus nattereri</name>
    <name type="common">Red-bellied piranha</name>
    <dbReference type="NCBI Taxonomy" id="42514"/>
    <lineage>
        <taxon>Eukaryota</taxon>
        <taxon>Metazoa</taxon>
        <taxon>Chordata</taxon>
        <taxon>Craniata</taxon>
        <taxon>Vertebrata</taxon>
        <taxon>Euteleostomi</taxon>
        <taxon>Actinopterygii</taxon>
        <taxon>Neopterygii</taxon>
        <taxon>Teleostei</taxon>
        <taxon>Ostariophysi</taxon>
        <taxon>Characiformes</taxon>
        <taxon>Characoidei</taxon>
        <taxon>Pygocentrus</taxon>
    </lineage>
</organism>
<keyword evidence="2" id="KW-0297">G-protein coupled receptor</keyword>
<dbReference type="GO" id="GO:0004930">
    <property type="term" value="F:G protein-coupled receptor activity"/>
    <property type="evidence" value="ECO:0007669"/>
    <property type="project" value="UniProtKB-KW"/>
</dbReference>
<sequence length="277" mass="31199">MGKTSQMLLWQKIIRWVSFALGLPGVCFSIYLMSQQVSNGKAAPVYLISLLASDIFSIFGQPNKPIDSITQASTLGDISSLVFYFGVITNIVFMVCVAQERYLLVACSQHVACCIKVKQSAIVSLAMWAAPIAILMLALNGYMLCFSIILLLPLAVLSFFLVDTFRALYCSRRSVHVHERKRILGMQAMLFFNYSFLYFPFVLNTLFNALSLKCYTQYLGLVVNTFLNFGPFVDPFLSFFLTKVKDLKEACSCCKRRRKPVDETPTVETVSEIVTRL</sequence>
<dbReference type="GO" id="GO:0005886">
    <property type="term" value="C:plasma membrane"/>
    <property type="evidence" value="ECO:0007669"/>
    <property type="project" value="TreeGrafter"/>
</dbReference>
<keyword evidence="6" id="KW-0812">Transmembrane</keyword>
<evidence type="ECO:0000256" key="6">
    <source>
        <dbReference type="SAM" id="Phobius"/>
    </source>
</evidence>
<keyword evidence="4" id="KW-0325">Glycoprotein</keyword>
<comment type="subcellular location">
    <subcellularLocation>
        <location evidence="1">Membrane</location>
        <topology evidence="1">Multi-pass membrane protein</topology>
    </subcellularLocation>
</comment>
<evidence type="ECO:0000256" key="5">
    <source>
        <dbReference type="ARBA" id="ARBA00023224"/>
    </source>
</evidence>
<name>A0A3B4DVJ7_PYGNA</name>
<keyword evidence="6" id="KW-1133">Transmembrane helix</keyword>
<feature type="transmembrane region" description="Helical" evidence="6">
    <location>
        <begin position="148"/>
        <end position="169"/>
    </location>
</feature>
<evidence type="ECO:0000313" key="7">
    <source>
        <dbReference type="Ensembl" id="ENSPNAP00000028427.1"/>
    </source>
</evidence>
<feature type="transmembrane region" description="Helical" evidence="6">
    <location>
        <begin position="190"/>
        <end position="212"/>
    </location>
</feature>
<dbReference type="GO" id="GO:0035025">
    <property type="term" value="P:positive regulation of Rho protein signal transduction"/>
    <property type="evidence" value="ECO:0007669"/>
    <property type="project" value="TreeGrafter"/>
</dbReference>
<proteinExistence type="predicted"/>
<dbReference type="PANTHER" id="PTHR24232">
    <property type="entry name" value="G-PROTEIN COUPLED RECEPTOR"/>
    <property type="match status" value="1"/>
</dbReference>
<feature type="transmembrane region" description="Helical" evidence="6">
    <location>
        <begin position="218"/>
        <end position="241"/>
    </location>
</feature>
<evidence type="ECO:0000313" key="8">
    <source>
        <dbReference type="Proteomes" id="UP001501920"/>
    </source>
</evidence>
<feature type="transmembrane region" description="Helical" evidence="6">
    <location>
        <begin position="81"/>
        <end position="99"/>
    </location>
</feature>
<protein>
    <submittedName>
        <fullName evidence="7">Uncharacterized protein</fullName>
    </submittedName>
</protein>
<keyword evidence="8" id="KW-1185">Reference proteome</keyword>
<dbReference type="GO" id="GO:0007200">
    <property type="term" value="P:phospholipase C-activating G protein-coupled receptor signaling pathway"/>
    <property type="evidence" value="ECO:0007669"/>
    <property type="project" value="TreeGrafter"/>
</dbReference>
<evidence type="ECO:0000256" key="3">
    <source>
        <dbReference type="ARBA" id="ARBA00023170"/>
    </source>
</evidence>
<accession>A0A3B4DVJ7</accession>